<evidence type="ECO:0000313" key="2">
    <source>
        <dbReference type="Proteomes" id="UP000198440"/>
    </source>
</evidence>
<reference evidence="1 2" key="1">
    <citation type="submission" date="2017-06" db="EMBL/GenBank/DDBJ databases">
        <authorList>
            <person name="Kim H.J."/>
            <person name="Triplett B.A."/>
        </authorList>
    </citation>
    <scope>NUCLEOTIDE SEQUENCE [LARGE SCALE GENOMIC DNA]</scope>
    <source>
        <strain evidence="1 2">DSM 11445</strain>
    </source>
</reference>
<dbReference type="AlphaFoldDB" id="A0A239GUZ4"/>
<proteinExistence type="predicted"/>
<evidence type="ECO:0000313" key="1">
    <source>
        <dbReference type="EMBL" id="SNS72937.1"/>
    </source>
</evidence>
<accession>A0A239GUZ4</accession>
<dbReference type="RefSeq" id="WP_089278643.1">
    <property type="nucleotide sequence ID" value="NZ_FZON01000029.1"/>
</dbReference>
<dbReference type="InterPro" id="IPR019289">
    <property type="entry name" value="Phage_tail_E/E"/>
</dbReference>
<organism evidence="1 2">
    <name type="scientific">Antarctobacter heliothermus</name>
    <dbReference type="NCBI Taxonomy" id="74033"/>
    <lineage>
        <taxon>Bacteria</taxon>
        <taxon>Pseudomonadati</taxon>
        <taxon>Pseudomonadota</taxon>
        <taxon>Alphaproteobacteria</taxon>
        <taxon>Rhodobacterales</taxon>
        <taxon>Roseobacteraceae</taxon>
        <taxon>Antarctobacter</taxon>
    </lineage>
</organism>
<name>A0A239GUZ4_9RHOB</name>
<dbReference type="Proteomes" id="UP000198440">
    <property type="component" value="Unassembled WGS sequence"/>
</dbReference>
<dbReference type="Pfam" id="PF10109">
    <property type="entry name" value="Phage_TAC_7"/>
    <property type="match status" value="1"/>
</dbReference>
<dbReference type="OrthoDB" id="7866823at2"/>
<dbReference type="EMBL" id="FZON01000029">
    <property type="protein sequence ID" value="SNS72937.1"/>
    <property type="molecule type" value="Genomic_DNA"/>
</dbReference>
<gene>
    <name evidence="1" type="ORF">SAMN04488078_102912</name>
</gene>
<sequence length="106" mass="11439">MTDAAKQKTVSLSVPVTFEGREITEIRIAKPKVKDLKRMNAALDGITDRLDQGIVMASALTGYPVEMIEDLDTDDFTALSEVIADFFPKGTASPPGDRSLPRSPTG</sequence>
<protein>
    <submittedName>
        <fullName evidence="1">Phage tail assembly chaperone protein, E, or 41 or 14</fullName>
    </submittedName>
</protein>